<keyword evidence="4" id="KW-1185">Reference proteome</keyword>
<dbReference type="PROSITE" id="PS50297">
    <property type="entry name" value="ANK_REP_REGION"/>
    <property type="match status" value="1"/>
</dbReference>
<dbReference type="PROSITE" id="PS50174">
    <property type="entry name" value="G_PATCH"/>
    <property type="match status" value="1"/>
</dbReference>
<evidence type="ECO:0000259" key="3">
    <source>
        <dbReference type="PROSITE" id="PS50174"/>
    </source>
</evidence>
<feature type="repeat" description="ANK" evidence="1">
    <location>
        <begin position="136"/>
        <end position="168"/>
    </location>
</feature>
<dbReference type="PANTHER" id="PTHR20923:SF1">
    <property type="entry name" value="G PATCH DOMAIN AND ANKYRIN REPEAT-CONTAINING PROTEIN 1"/>
    <property type="match status" value="1"/>
</dbReference>
<accession>A0AAF3FGF2</accession>
<protein>
    <submittedName>
        <fullName evidence="5">G-patch domain-containing protein</fullName>
    </submittedName>
</protein>
<dbReference type="Proteomes" id="UP000887575">
    <property type="component" value="Unassembled WGS sequence"/>
</dbReference>
<evidence type="ECO:0000313" key="5">
    <source>
        <dbReference type="WBParaSite" id="MBELARI_LOCUS6120"/>
    </source>
</evidence>
<dbReference type="Pfam" id="PF12796">
    <property type="entry name" value="Ank_2"/>
    <property type="match status" value="1"/>
</dbReference>
<dbReference type="SMART" id="SM00443">
    <property type="entry name" value="G_patch"/>
    <property type="match status" value="1"/>
</dbReference>
<dbReference type="InterPro" id="IPR000467">
    <property type="entry name" value="G_patch_dom"/>
</dbReference>
<dbReference type="Pfam" id="PF01585">
    <property type="entry name" value="G-patch"/>
    <property type="match status" value="1"/>
</dbReference>
<dbReference type="Gene3D" id="1.25.40.20">
    <property type="entry name" value="Ankyrin repeat-containing domain"/>
    <property type="match status" value="1"/>
</dbReference>
<evidence type="ECO:0000256" key="2">
    <source>
        <dbReference type="SAM" id="MobiDB-lite"/>
    </source>
</evidence>
<sequence length="351" mass="40708">MVGPRPQLKGLDLISKTRRVHFVTASLEEISTKEKNKEEERKAFTGKEARDFYESLLIEDGEGEEKPTTSFHQNPFKVPELPAKRKQKVSRKVESIKNEFSNRDVNNFLRAATEGNLREIERFLKKGIPIDSLDSFGWTGLMCASFEGHLEVVQLLLKYNANRDLKNSHRKTAFDLAREKRHENISRILFQKEHVIKRKPHKSAQKGHCDVCGIDFEGEHVDHVTKTAHLLRIGEKGEQHTGYGIPETNVGYKMLKRTGWNEFRGLGRAEEGKRFPIRTVLKRDRKGLGSSKEKPRVTHFEANDQRAVETAEQMKRGRRHNAKRIRSELAKEKEFEKDFREAFKYDFDGIL</sequence>
<dbReference type="GO" id="GO:0003676">
    <property type="term" value="F:nucleic acid binding"/>
    <property type="evidence" value="ECO:0007669"/>
    <property type="project" value="InterPro"/>
</dbReference>
<evidence type="ECO:0000313" key="4">
    <source>
        <dbReference type="Proteomes" id="UP000887575"/>
    </source>
</evidence>
<feature type="region of interest" description="Disordered" evidence="2">
    <location>
        <begin position="63"/>
        <end position="89"/>
    </location>
</feature>
<organism evidence="4 5">
    <name type="scientific">Mesorhabditis belari</name>
    <dbReference type="NCBI Taxonomy" id="2138241"/>
    <lineage>
        <taxon>Eukaryota</taxon>
        <taxon>Metazoa</taxon>
        <taxon>Ecdysozoa</taxon>
        <taxon>Nematoda</taxon>
        <taxon>Chromadorea</taxon>
        <taxon>Rhabditida</taxon>
        <taxon>Rhabditina</taxon>
        <taxon>Rhabditomorpha</taxon>
        <taxon>Rhabditoidea</taxon>
        <taxon>Rhabditidae</taxon>
        <taxon>Mesorhabditinae</taxon>
        <taxon>Mesorhabditis</taxon>
    </lineage>
</organism>
<dbReference type="SMART" id="SM00248">
    <property type="entry name" value="ANK"/>
    <property type="match status" value="2"/>
</dbReference>
<dbReference type="PANTHER" id="PTHR20923">
    <property type="entry name" value="BAT4 PROTEIN-RELATED"/>
    <property type="match status" value="1"/>
</dbReference>
<dbReference type="AlphaFoldDB" id="A0AAF3FGF2"/>
<proteinExistence type="predicted"/>
<dbReference type="InterPro" id="IPR039146">
    <property type="entry name" value="GPANK1"/>
</dbReference>
<dbReference type="SUPFAM" id="SSF48403">
    <property type="entry name" value="Ankyrin repeat"/>
    <property type="match status" value="1"/>
</dbReference>
<feature type="domain" description="G-patch" evidence="3">
    <location>
        <begin position="247"/>
        <end position="293"/>
    </location>
</feature>
<dbReference type="InterPro" id="IPR002110">
    <property type="entry name" value="Ankyrin_rpt"/>
</dbReference>
<keyword evidence="1" id="KW-0040">ANK repeat</keyword>
<name>A0AAF3FGF2_9BILA</name>
<evidence type="ECO:0000256" key="1">
    <source>
        <dbReference type="PROSITE-ProRule" id="PRU00023"/>
    </source>
</evidence>
<dbReference type="InterPro" id="IPR036770">
    <property type="entry name" value="Ankyrin_rpt-contain_sf"/>
</dbReference>
<dbReference type="PROSITE" id="PS50088">
    <property type="entry name" value="ANK_REPEAT"/>
    <property type="match status" value="1"/>
</dbReference>
<dbReference type="WBParaSite" id="MBELARI_LOCUS6120">
    <property type="protein sequence ID" value="MBELARI_LOCUS6120"/>
    <property type="gene ID" value="MBELARI_LOCUS6120"/>
</dbReference>
<reference evidence="5" key="1">
    <citation type="submission" date="2024-02" db="UniProtKB">
        <authorList>
            <consortium name="WormBaseParasite"/>
        </authorList>
    </citation>
    <scope>IDENTIFICATION</scope>
</reference>